<dbReference type="FunFam" id="2.40.30.10:FF:000092">
    <property type="entry name" value="Elongation factor Tu"/>
    <property type="match status" value="1"/>
</dbReference>
<comment type="function">
    <text evidence="19">Component of the gamma-tubulin ring complex (gTuRC) which mediates microtubule nucleation. The gTuRC regulates the minus-end nucleation of alpha-beta tubulin heterodimers that grow into microtubule protafilaments, a critical step in centrosome duplication and spindle formation. Plays a role in neuronal migration.</text>
</comment>
<dbReference type="SUPFAM" id="SSF57667">
    <property type="entry name" value="beta-beta-alpha zinc fingers"/>
    <property type="match status" value="1"/>
</dbReference>
<evidence type="ECO:0000256" key="23">
    <source>
        <dbReference type="SAM" id="MobiDB-lite"/>
    </source>
</evidence>
<accession>A0A182Q8D0</accession>
<dbReference type="NCBIfam" id="TIGR00485">
    <property type="entry name" value="EF-Tu"/>
    <property type="match status" value="1"/>
</dbReference>
<evidence type="ECO:0000256" key="10">
    <source>
        <dbReference type="ARBA" id="ARBA00022768"/>
    </source>
</evidence>
<dbReference type="InterPro" id="IPR004160">
    <property type="entry name" value="Transl_elong_EFTu/EF1A_C"/>
</dbReference>
<keyword evidence="13" id="KW-0648">Protein biosynthesis</keyword>
<evidence type="ECO:0000259" key="25">
    <source>
        <dbReference type="PROSITE" id="PS51722"/>
    </source>
</evidence>
<reference evidence="27" key="1">
    <citation type="submission" date="2014-01" db="EMBL/GenBank/DDBJ databases">
        <title>The Genome Sequence of Anopheles farauti FAR1 (V2).</title>
        <authorList>
            <consortium name="The Broad Institute Genomics Platform"/>
            <person name="Neafsey D.E."/>
            <person name="Besansky N."/>
            <person name="Howell P."/>
            <person name="Walton C."/>
            <person name="Young S.K."/>
            <person name="Zeng Q."/>
            <person name="Gargeya S."/>
            <person name="Fitzgerald M."/>
            <person name="Haas B."/>
            <person name="Abouelleil A."/>
            <person name="Allen A.W."/>
            <person name="Alvarado L."/>
            <person name="Arachchi H.M."/>
            <person name="Berlin A.M."/>
            <person name="Chapman S.B."/>
            <person name="Gainer-Dewar J."/>
            <person name="Goldberg J."/>
            <person name="Griggs A."/>
            <person name="Gujja S."/>
            <person name="Hansen M."/>
            <person name="Howarth C."/>
            <person name="Imamovic A."/>
            <person name="Ireland A."/>
            <person name="Larimer J."/>
            <person name="McCowan C."/>
            <person name="Murphy C."/>
            <person name="Pearson M."/>
            <person name="Poon T.W."/>
            <person name="Priest M."/>
            <person name="Roberts A."/>
            <person name="Saif S."/>
            <person name="Shea T."/>
            <person name="Sisk P."/>
            <person name="Sykes S."/>
            <person name="Wortman J."/>
            <person name="Nusbaum C."/>
            <person name="Birren B."/>
        </authorList>
    </citation>
    <scope>NUCLEOTIDE SEQUENCE [LARGE SCALE GENOMIC DNA]</scope>
    <source>
        <strain evidence="27">FAR1</strain>
    </source>
</reference>
<dbReference type="SMART" id="SM00868">
    <property type="entry name" value="zf-AD"/>
    <property type="match status" value="2"/>
</dbReference>
<dbReference type="PANTHER" id="PTHR43721:SF36">
    <property type="entry name" value="ELONGATION FACTOR TU, MITOCHONDRIAL"/>
    <property type="match status" value="1"/>
</dbReference>
<dbReference type="GO" id="GO:0005739">
    <property type="term" value="C:mitochondrion"/>
    <property type="evidence" value="ECO:0007669"/>
    <property type="project" value="UniProtKB-SubCell"/>
</dbReference>
<keyword evidence="12" id="KW-0460">Magnesium</keyword>
<evidence type="ECO:0000256" key="21">
    <source>
        <dbReference type="PROSITE-ProRule" id="PRU00042"/>
    </source>
</evidence>
<dbReference type="CDD" id="cd03706">
    <property type="entry name" value="mtEFTU_III"/>
    <property type="match status" value="1"/>
</dbReference>
<protein>
    <recommendedName>
        <fullName evidence="22">Elongation factor Tu</fullName>
    </recommendedName>
</protein>
<evidence type="ECO:0000256" key="3">
    <source>
        <dbReference type="ARBA" id="ARBA00007249"/>
    </source>
</evidence>
<evidence type="ECO:0000256" key="6">
    <source>
        <dbReference type="ARBA" id="ARBA00022490"/>
    </source>
</evidence>
<dbReference type="SUPFAM" id="SSF50447">
    <property type="entry name" value="Translation proteins"/>
    <property type="match status" value="1"/>
</dbReference>
<name>A0A182Q8D0_9DIPT</name>
<evidence type="ECO:0000256" key="15">
    <source>
        <dbReference type="ARBA" id="ARBA00023128"/>
    </source>
</evidence>
<dbReference type="GO" id="GO:0005525">
    <property type="term" value="F:GTP binding"/>
    <property type="evidence" value="ECO:0007669"/>
    <property type="project" value="UniProtKB-KW"/>
</dbReference>
<keyword evidence="9" id="KW-0547">Nucleotide-binding</keyword>
<dbReference type="GO" id="GO:0005634">
    <property type="term" value="C:nucleus"/>
    <property type="evidence" value="ECO:0007669"/>
    <property type="project" value="InterPro"/>
</dbReference>
<evidence type="ECO:0000256" key="5">
    <source>
        <dbReference type="ARBA" id="ARBA00011245"/>
    </source>
</evidence>
<feature type="compositionally biased region" description="Polar residues" evidence="23">
    <location>
        <begin position="99"/>
        <end position="120"/>
    </location>
</feature>
<evidence type="ECO:0000256" key="14">
    <source>
        <dbReference type="ARBA" id="ARBA00022946"/>
    </source>
</evidence>
<dbReference type="InterPro" id="IPR042241">
    <property type="entry name" value="GCP_C_sf"/>
</dbReference>
<evidence type="ECO:0000256" key="9">
    <source>
        <dbReference type="ARBA" id="ARBA00022741"/>
    </source>
</evidence>
<keyword evidence="17" id="KW-0206">Cytoskeleton</keyword>
<dbReference type="InterPro" id="IPR040457">
    <property type="entry name" value="GCP_C"/>
</dbReference>
<dbReference type="Gene3D" id="2.40.30.10">
    <property type="entry name" value="Translation factors"/>
    <property type="match status" value="2"/>
</dbReference>
<keyword evidence="6" id="KW-0963">Cytoplasm</keyword>
<dbReference type="SUPFAM" id="SSF52540">
    <property type="entry name" value="P-loop containing nucleoside triphosphate hydrolases"/>
    <property type="match status" value="1"/>
</dbReference>
<dbReference type="Gene3D" id="3.30.160.60">
    <property type="entry name" value="Classic Zinc Finger"/>
    <property type="match status" value="1"/>
</dbReference>
<feature type="domain" description="C2H2-type" evidence="24">
    <location>
        <begin position="1340"/>
        <end position="1367"/>
    </location>
</feature>
<keyword evidence="21" id="KW-0862">Zinc</keyword>
<keyword evidence="14" id="KW-0809">Transit peptide</keyword>
<dbReference type="EMBL" id="AXCN02000522">
    <property type="status" value="NOT_ANNOTATED_CDS"/>
    <property type="molecule type" value="Genomic_DNA"/>
</dbReference>
<dbReference type="VEuPathDB" id="VectorBase:AFAF005079"/>
<dbReference type="Pfam" id="PF03143">
    <property type="entry name" value="GTP_EFTU_D3"/>
    <property type="match status" value="1"/>
</dbReference>
<comment type="subunit">
    <text evidence="20">Component of the gamma-tubulin ring complex (gTuRC) consisting of TUBGCP2, TUBGCP3, TUBGCP4, TUBGCP5 and TUBGCP6 and gamma-tubulin TUBG1 or TUBG2. TUBGCP2, TUBGCP3, TUBGCP4, TUBGCP5 and TUBGCP6 assemble in a 5:5:2:1:1 stoichiometry; each is associated with a gamma-tubulin, thereby arranging 14 gamma-tubulins in a helical manner. Gamma-tubulin at the first position is blocked by TUBGCP3 at the last position, allowing 13 protafilaments to grow into a microtubule. The gTuRC (via TUBGCP3 and TUBGCP6) interacts with ACTB and MZT1; the interactions form a luminal bridge that stabilizes the initial structure during complex assembly. The gTuRC (via TUBGCP2) interacts with MZT2A/MZT2B and CDK5RAP2 (via CM1 motif); the interactions play a role in gTuRC activation. Interacts with ATF5; the ATF5:PCNT:polyglutamylated tubulin (PGT) tripartite unites the mother centriole and the pericentriolar material (PCM) in the centrosome.</text>
</comment>
<evidence type="ECO:0000256" key="11">
    <source>
        <dbReference type="ARBA" id="ARBA00022801"/>
    </source>
</evidence>
<comment type="catalytic activity">
    <reaction evidence="18">
        <text>GTP + H2O = GDP + phosphate + H(+)</text>
        <dbReference type="Rhea" id="RHEA:19669"/>
        <dbReference type="ChEBI" id="CHEBI:15377"/>
        <dbReference type="ChEBI" id="CHEBI:15378"/>
        <dbReference type="ChEBI" id="CHEBI:37565"/>
        <dbReference type="ChEBI" id="CHEBI:43474"/>
        <dbReference type="ChEBI" id="CHEBI:58189"/>
        <dbReference type="EC" id="3.6.5.3"/>
    </reaction>
    <physiologicalReaction direction="left-to-right" evidence="18">
        <dbReference type="Rhea" id="RHEA:19670"/>
    </physiologicalReaction>
</comment>
<dbReference type="InterPro" id="IPR041709">
    <property type="entry name" value="EF-Tu_GTP-bd"/>
</dbReference>
<keyword evidence="21" id="KW-0863">Zinc-finger</keyword>
<evidence type="ECO:0000256" key="13">
    <source>
        <dbReference type="ARBA" id="ARBA00022917"/>
    </source>
</evidence>
<dbReference type="PROSITE" id="PS00301">
    <property type="entry name" value="G_TR_1"/>
    <property type="match status" value="1"/>
</dbReference>
<dbReference type="FunFam" id="1.20.120.1900:FF:000002">
    <property type="entry name" value="Gamma-tubulin complex component"/>
    <property type="match status" value="1"/>
</dbReference>
<dbReference type="GO" id="GO:0005874">
    <property type="term" value="C:microtubule"/>
    <property type="evidence" value="ECO:0007669"/>
    <property type="project" value="UniProtKB-KW"/>
</dbReference>
<evidence type="ECO:0000256" key="22">
    <source>
        <dbReference type="RuleBase" id="RU004061"/>
    </source>
</evidence>
<dbReference type="CDD" id="cd01884">
    <property type="entry name" value="EF_Tu"/>
    <property type="match status" value="1"/>
</dbReference>
<evidence type="ECO:0000313" key="27">
    <source>
        <dbReference type="Proteomes" id="UP000075886"/>
    </source>
</evidence>
<dbReference type="InterPro" id="IPR004161">
    <property type="entry name" value="EFTu-like_2"/>
</dbReference>
<evidence type="ECO:0000256" key="20">
    <source>
        <dbReference type="ARBA" id="ARBA00093572"/>
    </source>
</evidence>
<dbReference type="EnsemblMetazoa" id="AFAF005079-RA">
    <property type="protein sequence ID" value="AFAF005079-PA"/>
    <property type="gene ID" value="AFAF005079"/>
</dbReference>
<keyword evidence="8" id="KW-0479">Metal-binding</keyword>
<dbReference type="InterPro" id="IPR036236">
    <property type="entry name" value="Znf_C2H2_sf"/>
</dbReference>
<evidence type="ECO:0000256" key="16">
    <source>
        <dbReference type="ARBA" id="ARBA00023134"/>
    </source>
</evidence>
<dbReference type="InterPro" id="IPR012934">
    <property type="entry name" value="Znf_AD"/>
</dbReference>
<feature type="compositionally biased region" description="Low complexity" evidence="23">
    <location>
        <begin position="167"/>
        <end position="183"/>
    </location>
</feature>
<dbReference type="PRINTS" id="PR00315">
    <property type="entry name" value="ELONGATNFCT"/>
</dbReference>
<feature type="domain" description="Tr-type G" evidence="25">
    <location>
        <begin position="1693"/>
        <end position="1888"/>
    </location>
</feature>
<keyword evidence="11" id="KW-0378">Hydrolase</keyword>
<dbReference type="Pfam" id="PF04130">
    <property type="entry name" value="GCP_C_terminal"/>
    <property type="match status" value="1"/>
</dbReference>
<dbReference type="CDD" id="cd03697">
    <property type="entry name" value="EFTU_II"/>
    <property type="match status" value="1"/>
</dbReference>
<dbReference type="NCBIfam" id="NF009372">
    <property type="entry name" value="PRK12735.1"/>
    <property type="match status" value="1"/>
</dbReference>
<dbReference type="PROSITE" id="PS00028">
    <property type="entry name" value="ZINC_FINGER_C2H2_1"/>
    <property type="match status" value="4"/>
</dbReference>
<feature type="domain" description="C2H2-type" evidence="24">
    <location>
        <begin position="1205"/>
        <end position="1227"/>
    </location>
</feature>
<dbReference type="PROSITE" id="PS50157">
    <property type="entry name" value="ZINC_FINGER_C2H2_2"/>
    <property type="match status" value="2"/>
</dbReference>
<evidence type="ECO:0000256" key="1">
    <source>
        <dbReference type="ARBA" id="ARBA00004173"/>
    </source>
</evidence>
<evidence type="ECO:0000256" key="8">
    <source>
        <dbReference type="ARBA" id="ARBA00022723"/>
    </source>
</evidence>
<dbReference type="Pfam" id="PF00009">
    <property type="entry name" value="GTP_EFTU"/>
    <property type="match status" value="1"/>
</dbReference>
<dbReference type="SMART" id="SM00355">
    <property type="entry name" value="ZnF_C2H2"/>
    <property type="match status" value="5"/>
</dbReference>
<dbReference type="InterPro" id="IPR013087">
    <property type="entry name" value="Znf_C2H2_type"/>
</dbReference>
<keyword evidence="27" id="KW-1185">Reference proteome</keyword>
<comment type="similarity">
    <text evidence="3">Belongs to the TRAFAC class translation factor GTPase superfamily. Classic translation factor GTPase family. EF-Tu/EF-1A subfamily.</text>
</comment>
<dbReference type="GO" id="GO:0070125">
    <property type="term" value="P:mitochondrial translational elongation"/>
    <property type="evidence" value="ECO:0007669"/>
    <property type="project" value="TreeGrafter"/>
</dbReference>
<evidence type="ECO:0000256" key="18">
    <source>
        <dbReference type="ARBA" id="ARBA00051990"/>
    </source>
</evidence>
<dbReference type="GO" id="GO:0003746">
    <property type="term" value="F:translation elongation factor activity"/>
    <property type="evidence" value="ECO:0007669"/>
    <property type="project" value="UniProtKB-KW"/>
</dbReference>
<comment type="subunit">
    <text evidence="5">Monomer.</text>
</comment>
<dbReference type="Gene3D" id="3.40.50.300">
    <property type="entry name" value="P-loop containing nucleotide triphosphate hydrolases"/>
    <property type="match status" value="1"/>
</dbReference>
<evidence type="ECO:0000256" key="2">
    <source>
        <dbReference type="ARBA" id="ARBA00004300"/>
    </source>
</evidence>
<evidence type="ECO:0000256" key="12">
    <source>
        <dbReference type="ARBA" id="ARBA00022842"/>
    </source>
</evidence>
<dbReference type="InterPro" id="IPR027417">
    <property type="entry name" value="P-loop_NTPase"/>
</dbReference>
<dbReference type="InterPro" id="IPR041470">
    <property type="entry name" value="GCP_N"/>
</dbReference>
<evidence type="ECO:0000256" key="4">
    <source>
        <dbReference type="ARBA" id="ARBA00010337"/>
    </source>
</evidence>
<dbReference type="Pfam" id="PF17681">
    <property type="entry name" value="GCP_N_terminal"/>
    <property type="match status" value="1"/>
</dbReference>
<dbReference type="InterPro" id="IPR000795">
    <property type="entry name" value="T_Tr_GTP-bd_dom"/>
</dbReference>
<keyword evidence="15" id="KW-0496">Mitochondrion</keyword>
<dbReference type="GO" id="GO:0003924">
    <property type="term" value="F:GTPase activity"/>
    <property type="evidence" value="ECO:0007669"/>
    <property type="project" value="InterPro"/>
</dbReference>
<reference evidence="26" key="2">
    <citation type="submission" date="2020-05" db="UniProtKB">
        <authorList>
            <consortium name="EnsemblMetazoa"/>
        </authorList>
    </citation>
    <scope>IDENTIFICATION</scope>
    <source>
        <strain evidence="26">FAR1</strain>
    </source>
</reference>
<comment type="similarity">
    <text evidence="4">Belongs to the TUBGCP family.</text>
</comment>
<feature type="region of interest" description="Disordered" evidence="23">
    <location>
        <begin position="98"/>
        <end position="126"/>
    </location>
</feature>
<dbReference type="InterPro" id="IPR004541">
    <property type="entry name" value="Transl_elong_EFTu/EF1A_bac/org"/>
</dbReference>
<sequence>MSSDFLAKKLLGELVKKSGCTLTPDKVVTIFNNRDGKYSNERLAALLAQLFKPVPNGNKYVEMYAAAKSKGSYPALVMVLNRCANDLKNVLAEKAAQPAEQSALQQSQKPPASDTQTSATVEPVHKRVSLFESPPLSSTRIVPDTQVTPENVQEIKEKLVQATSGAANNRLSSSASLPPGSGSHQLHHHLPSCYPSSLGRPYFEFAQRKPPIVAWNFNFDELYPLQSKANVAAIPVDAQDAIVLKEILHCLIGVKGTLIVPKRSSSSADPFDGSLPVEFQLSNQLTDSCRDMVVEILPLAANYSCVQSFIEGSSIHEGGVVLQALRAVLKTIIMDYYLSIAQLDDLRSRRGLCMQRLLQFLKPVFPTMEELAATVTDIRRTNSRGGQVLSLLHDRITATSGTNHAQKVLVHLIEAAAVPFMEMLQLWIYRGVINDPQQEFLIEHSAMELTENELVDYWEKQYAIRSEKVPCFLAKYADVILRTGKYLNVVRVCGGAEFQPGDRQDGGGCETAASIVRAQRAMQTNQLQYRHFDQSYIDEIEEAYNYASSSLLNLIMNKYDLMGRLLSVKRYFLLQQGDFITEFMDAVEEDLRKSVDSLHPIRLANLLDVTLGLSSAKYDRYHDDLKTMLLPYGIVTQIAKIVNNEEAFVDALSDTSQLKGIECFTFTYKAQWPVSIVLNLWTISKYQMIFRQLFYLKYVERILCRVWIANNETRLFAPSPAKLYRSAFTLRQKMLIAIQSFESYMMIEVIEPNWHIFYQNMKQVKNIDDVLNYHQDFLDQCLKNCMLTAPDLLKPIINLCNICIKFCDFLANATTMAPTETFSERVEQFRHDFTDQLQMLLRKIADVATLSTSERFINLIYRQLDEVRARLLKQLYRDGDGGGEMNLVSDHTYSEAKQKDESKTCDLNVSKYGAVRLQLFPNVCAHCLKLVDDEKLFTLVSNYQDELQCTIEQKYDEVVGDPMNQEDRSDVQHFLPDKVCTDCLKDLIKFHQYQQQLDIMRKFTTSIAQLLYGNKEPMESLYQEQGSYLVSVLKKLDYAQGTIGNGSLEHLLEEISSYKRNPAACGMEAPRGLMVIKHANSNEHVCSIPEKSDNTDSSPLNIFLNRNQKLNVPVKNNGTTWEGMADSTGVLTDIGPPKMACPYTEVCDEWFINEPALQYHIQEDHKSFSCPTCGTELPFYDLFKKHVDSHVIARALLLKHKKPAYQCDKCEAVFESAECLESHKRCHVVNGNFVCGSCLGVYIDERDFNTHECALPKNTNVALPKVTIMCPSQATRVRAMTILATSISPSDNYLLSSPYDCKTCGAKVGFYDLYKKHIESHAVARALRMIHNNTTSKKKYECENCDKTFISKEVFQRHQTIHVGERNYVCDVCLEMYLDEREFKNHKCSTTTNDQPRTPDDALAEHLYAKPTSAEVKIRTDELILNAHNTFPAYPSVLKSTPMAASKRKRLHKQTCEKLHKELYCNDSSANTSSGADHNYSGSNAYDEWEDIPTAYDRIVYRLHKFPNVCACCFKTIEDEHTFTPFDAFHEDLESTIEKKFDDIAFGTPDIKYRDEMRHLLPDKVCNECLELFVKLHLFQKQLQCIRRFSTGLANLLKGSRACLDELYREEGAHLIKLLKKLNLCHVRKPHILESKMSTYLALRALFSPIARKTVVQILSAGSGLNVVRKASPAIRAVPVRFYAEKEVFKRDKPHCNVGTIGHVDHGKTTLTAAITKVLADKDLAESKKYTDIDNAPEEKARGITINVAHIEYQTENRHYGHTDCPGHADYIKNMITGTAQMDGAILVVAATDGAMPQTREHLLLAKQIGVNHIVVFINKVDAADQEMVDLVEMEIRELMSEMGFDGDNVPVIKGSALCALEGREPEIGANAVMKLLEEVDKYVPTPVRELDKPFLLPVESVHSIPGRGTVVTGRLERGTVKKGQECEFVGYNKVIKSTITGIEMFHKILEEAHAGDQLGALVRGIKRDDIKRGMVMCKPGTMKANDNFEAQVYILSKDEGGRHKPFTSFIQLQMFSRTWDCATQVQIPGKDMVMPGEDAKLQLRLMRPMVLEQGQRFTLRDGHITLGTGVVTKLLSPLTEKERLALTEGKKAREKAASGKA</sequence>
<keyword evidence="7" id="KW-0493">Microtubule</keyword>
<dbReference type="NCBIfam" id="NF000766">
    <property type="entry name" value="PRK00049.1"/>
    <property type="match status" value="1"/>
</dbReference>
<dbReference type="Pfam" id="PF03144">
    <property type="entry name" value="GTP_EFTU_D2"/>
    <property type="match status" value="1"/>
</dbReference>
<dbReference type="InterPro" id="IPR033720">
    <property type="entry name" value="EFTU_2"/>
</dbReference>
<evidence type="ECO:0000256" key="19">
    <source>
        <dbReference type="ARBA" id="ARBA00093403"/>
    </source>
</evidence>
<dbReference type="SUPFAM" id="SSF50465">
    <property type="entry name" value="EF-Tu/eEF-1alpha/eIF2-gamma C-terminal domain"/>
    <property type="match status" value="1"/>
</dbReference>
<dbReference type="InterPro" id="IPR009000">
    <property type="entry name" value="Transl_B-barrel_sf"/>
</dbReference>
<dbReference type="STRING" id="69004.A0A182Q8D0"/>
<dbReference type="InterPro" id="IPR009001">
    <property type="entry name" value="Transl_elong_EF1A/Init_IF2_C"/>
</dbReference>
<dbReference type="Gene3D" id="1.20.120.1900">
    <property type="entry name" value="Gamma-tubulin complex, C-terminal domain"/>
    <property type="match status" value="1"/>
</dbReference>
<dbReference type="InterPro" id="IPR031157">
    <property type="entry name" value="G_TR_CS"/>
</dbReference>
<dbReference type="NCBIfam" id="NF009373">
    <property type="entry name" value="PRK12736.1"/>
    <property type="match status" value="1"/>
</dbReference>
<comment type="subcellular location">
    <subcellularLocation>
        <location evidence="2">Cytoplasm</location>
        <location evidence="2">Cytoskeleton</location>
        <location evidence="2">Microtubule organizing center</location>
        <location evidence="2">Centrosome</location>
    </subcellularLocation>
    <subcellularLocation>
        <location evidence="1">Mitochondrion</location>
    </subcellularLocation>
</comment>
<dbReference type="GO" id="GO:0008270">
    <property type="term" value="F:zinc ion binding"/>
    <property type="evidence" value="ECO:0007669"/>
    <property type="project" value="UniProtKB-KW"/>
</dbReference>
<feature type="region of interest" description="Disordered" evidence="23">
    <location>
        <begin position="167"/>
        <end position="188"/>
    </location>
</feature>
<dbReference type="InterPro" id="IPR050055">
    <property type="entry name" value="EF-Tu_GTPase"/>
</dbReference>
<keyword evidence="16" id="KW-0342">GTP-binding</keyword>
<dbReference type="GO" id="GO:0005813">
    <property type="term" value="C:centrosome"/>
    <property type="evidence" value="ECO:0007669"/>
    <property type="project" value="UniProtKB-SubCell"/>
</dbReference>
<dbReference type="Proteomes" id="UP000075886">
    <property type="component" value="Unassembled WGS sequence"/>
</dbReference>
<keyword evidence="10" id="KW-0251">Elongation factor</keyword>
<evidence type="ECO:0000259" key="24">
    <source>
        <dbReference type="PROSITE" id="PS50157"/>
    </source>
</evidence>
<evidence type="ECO:0000256" key="17">
    <source>
        <dbReference type="ARBA" id="ARBA00023212"/>
    </source>
</evidence>
<dbReference type="GO" id="GO:0043015">
    <property type="term" value="F:gamma-tubulin binding"/>
    <property type="evidence" value="ECO:0007669"/>
    <property type="project" value="InterPro"/>
</dbReference>
<dbReference type="FunFam" id="3.40.50.300:FF:000576">
    <property type="entry name" value="Elongation factor Tu"/>
    <property type="match status" value="1"/>
</dbReference>
<organism evidence="26 27">
    <name type="scientific">Anopheles farauti</name>
    <dbReference type="NCBI Taxonomy" id="69004"/>
    <lineage>
        <taxon>Eukaryota</taxon>
        <taxon>Metazoa</taxon>
        <taxon>Ecdysozoa</taxon>
        <taxon>Arthropoda</taxon>
        <taxon>Hexapoda</taxon>
        <taxon>Insecta</taxon>
        <taxon>Pterygota</taxon>
        <taxon>Neoptera</taxon>
        <taxon>Endopterygota</taxon>
        <taxon>Diptera</taxon>
        <taxon>Nematocera</taxon>
        <taxon>Culicoidea</taxon>
        <taxon>Culicidae</taxon>
        <taxon>Anophelinae</taxon>
        <taxon>Anopheles</taxon>
    </lineage>
</organism>
<proteinExistence type="inferred from homology"/>
<dbReference type="FunFam" id="2.40.30.10:FF:000001">
    <property type="entry name" value="Elongation factor Tu"/>
    <property type="match status" value="1"/>
</dbReference>
<dbReference type="PROSITE" id="PS51722">
    <property type="entry name" value="G_TR_2"/>
    <property type="match status" value="1"/>
</dbReference>
<dbReference type="PANTHER" id="PTHR43721">
    <property type="entry name" value="ELONGATION FACTOR TU-RELATED"/>
    <property type="match status" value="1"/>
</dbReference>
<evidence type="ECO:0000256" key="7">
    <source>
        <dbReference type="ARBA" id="ARBA00022701"/>
    </source>
</evidence>
<evidence type="ECO:0000313" key="26">
    <source>
        <dbReference type="EnsemblMetazoa" id="AFAF005079-PA"/>
    </source>
</evidence>